<keyword evidence="1" id="KW-0813">Transport</keyword>
<feature type="domain" description="Glycolipid transfer protein" evidence="2">
    <location>
        <begin position="37"/>
        <end position="178"/>
    </location>
</feature>
<dbReference type="GO" id="GO:1902388">
    <property type="term" value="F:ceramide 1-phosphate transfer activity"/>
    <property type="evidence" value="ECO:0007669"/>
    <property type="project" value="TreeGrafter"/>
</dbReference>
<name>A0A9N9X3S1_PHACE</name>
<dbReference type="PANTHER" id="PTHR10219:SF25">
    <property type="entry name" value="PLECKSTRIN HOMOLOGY DOMAIN-CONTAINING FAMILY A MEMBER 8"/>
    <property type="match status" value="1"/>
</dbReference>
<dbReference type="Gene3D" id="1.10.3520.10">
    <property type="entry name" value="Glycolipid transfer protein"/>
    <property type="match status" value="1"/>
</dbReference>
<evidence type="ECO:0000259" key="2">
    <source>
        <dbReference type="Pfam" id="PF08718"/>
    </source>
</evidence>
<sequence>MSRSNSIPRSSASPRIPDPPLVLTISTQFPDAEDQMRTSEFLDATTAIVGLAERFGKVFSFVTYDMNTNIQKLRLKYEENKENNGFLTDMILKEQHEGEVTATDALMWLRRELHFLSNFFQCVIDDTFSHRSSSDLTPFFSKAYTETLEQYHGWLGSQLLNVLSRFAPCRSSFLSVLGQNRDGAIVTDMHSYNQKLTACVRWLTEFYSVHGLETFATVILI</sequence>
<evidence type="ECO:0000313" key="4">
    <source>
        <dbReference type="Proteomes" id="UP001153737"/>
    </source>
</evidence>
<dbReference type="FunFam" id="1.10.3520.10:FF:000001">
    <property type="entry name" value="Pleckstrin domain-containing family A member 8"/>
    <property type="match status" value="1"/>
</dbReference>
<dbReference type="AlphaFoldDB" id="A0A9N9X3S1"/>
<dbReference type="GO" id="GO:1902387">
    <property type="term" value="F:ceramide 1-phosphate binding"/>
    <property type="evidence" value="ECO:0007669"/>
    <property type="project" value="TreeGrafter"/>
</dbReference>
<accession>A0A9N9X3S1</accession>
<dbReference type="Pfam" id="PF08718">
    <property type="entry name" value="GLTP"/>
    <property type="match status" value="1"/>
</dbReference>
<dbReference type="EMBL" id="OU896710">
    <property type="protein sequence ID" value="CAG9821412.1"/>
    <property type="molecule type" value="Genomic_DNA"/>
</dbReference>
<dbReference type="InterPro" id="IPR036497">
    <property type="entry name" value="GLTP_sf"/>
</dbReference>
<dbReference type="GO" id="GO:0016020">
    <property type="term" value="C:membrane"/>
    <property type="evidence" value="ECO:0007669"/>
    <property type="project" value="TreeGrafter"/>
</dbReference>
<evidence type="ECO:0000313" key="3">
    <source>
        <dbReference type="EMBL" id="CAG9821412.1"/>
    </source>
</evidence>
<dbReference type="Proteomes" id="UP001153737">
    <property type="component" value="Chromosome 4"/>
</dbReference>
<reference evidence="3" key="1">
    <citation type="submission" date="2022-01" db="EMBL/GenBank/DDBJ databases">
        <authorList>
            <person name="King R."/>
        </authorList>
    </citation>
    <scope>NUCLEOTIDE SEQUENCE</scope>
</reference>
<dbReference type="GO" id="GO:0005829">
    <property type="term" value="C:cytosol"/>
    <property type="evidence" value="ECO:0007669"/>
    <property type="project" value="TreeGrafter"/>
</dbReference>
<organism evidence="3 4">
    <name type="scientific">Phaedon cochleariae</name>
    <name type="common">Mustard beetle</name>
    <dbReference type="NCBI Taxonomy" id="80249"/>
    <lineage>
        <taxon>Eukaryota</taxon>
        <taxon>Metazoa</taxon>
        <taxon>Ecdysozoa</taxon>
        <taxon>Arthropoda</taxon>
        <taxon>Hexapoda</taxon>
        <taxon>Insecta</taxon>
        <taxon>Pterygota</taxon>
        <taxon>Neoptera</taxon>
        <taxon>Endopterygota</taxon>
        <taxon>Coleoptera</taxon>
        <taxon>Polyphaga</taxon>
        <taxon>Cucujiformia</taxon>
        <taxon>Chrysomeloidea</taxon>
        <taxon>Chrysomelidae</taxon>
        <taxon>Chrysomelinae</taxon>
        <taxon>Chrysomelini</taxon>
        <taxon>Phaedon</taxon>
    </lineage>
</organism>
<gene>
    <name evidence="3" type="ORF">PHAECO_LOCUS8678</name>
</gene>
<dbReference type="PANTHER" id="PTHR10219">
    <property type="entry name" value="GLYCOLIPID TRANSFER PROTEIN-RELATED"/>
    <property type="match status" value="1"/>
</dbReference>
<proteinExistence type="predicted"/>
<dbReference type="SUPFAM" id="SSF110004">
    <property type="entry name" value="Glycolipid transfer protein, GLTP"/>
    <property type="match status" value="1"/>
</dbReference>
<dbReference type="InterPro" id="IPR014830">
    <property type="entry name" value="Glycolipid_transfer_prot_dom"/>
</dbReference>
<dbReference type="OrthoDB" id="205255at2759"/>
<protein>
    <recommendedName>
        <fullName evidence="2">Glycolipid transfer protein domain-containing protein</fullName>
    </recommendedName>
</protein>
<reference evidence="3" key="2">
    <citation type="submission" date="2022-10" db="EMBL/GenBank/DDBJ databases">
        <authorList>
            <consortium name="ENA_rothamsted_submissions"/>
            <consortium name="culmorum"/>
            <person name="King R."/>
        </authorList>
    </citation>
    <scope>NUCLEOTIDE SEQUENCE</scope>
</reference>
<keyword evidence="4" id="KW-1185">Reference proteome</keyword>
<evidence type="ECO:0000256" key="1">
    <source>
        <dbReference type="ARBA" id="ARBA00022448"/>
    </source>
</evidence>